<reference evidence="3" key="1">
    <citation type="submission" date="2016-11" db="UniProtKB">
        <authorList>
            <consortium name="WormBaseParasite"/>
        </authorList>
    </citation>
    <scope>IDENTIFICATION</scope>
</reference>
<dbReference type="CDD" id="cd00185">
    <property type="entry name" value="TNFRSF"/>
    <property type="match status" value="1"/>
</dbReference>
<feature type="compositionally biased region" description="Low complexity" evidence="1">
    <location>
        <begin position="686"/>
        <end position="703"/>
    </location>
</feature>
<feature type="region of interest" description="Disordered" evidence="1">
    <location>
        <begin position="657"/>
        <end position="756"/>
    </location>
</feature>
<proteinExistence type="predicted"/>
<feature type="region of interest" description="Disordered" evidence="1">
    <location>
        <begin position="361"/>
        <end position="390"/>
    </location>
</feature>
<organism evidence="2 3">
    <name type="scientific">Macrostomum lignano</name>
    <dbReference type="NCBI Taxonomy" id="282301"/>
    <lineage>
        <taxon>Eukaryota</taxon>
        <taxon>Metazoa</taxon>
        <taxon>Spiralia</taxon>
        <taxon>Lophotrochozoa</taxon>
        <taxon>Platyhelminthes</taxon>
        <taxon>Rhabditophora</taxon>
        <taxon>Macrostomorpha</taxon>
        <taxon>Macrostomida</taxon>
        <taxon>Macrostomidae</taxon>
        <taxon>Macrostomum</taxon>
    </lineage>
</organism>
<evidence type="ECO:0000256" key="1">
    <source>
        <dbReference type="SAM" id="MobiDB-lite"/>
    </source>
</evidence>
<dbReference type="AlphaFoldDB" id="A0A1I8JM87"/>
<name>A0A1I8JM87_9PLAT</name>
<evidence type="ECO:0000313" key="2">
    <source>
        <dbReference type="Proteomes" id="UP000095280"/>
    </source>
</evidence>
<feature type="region of interest" description="Disordered" evidence="1">
    <location>
        <begin position="207"/>
        <end position="243"/>
    </location>
</feature>
<sequence>MITKCYRDEATGKFHDTECVPCSSGQMRTFSAAVSALYNCEKCRPCNRPSERLVSECTRRAGHHLPMRRRLLPVARALPDWPGPRGPSQLQRHSAGRLRALPSWELLGAPSRPACPTESAGSALPPVHPVTSYCPKPASDHPDLSAALKPAVSSLRIHSNIGSVARVGKSLLPFGSRLLSMAPTTSPDATELSPGAVTADSVFRDLQQQQQQPAEEGSFLRKQQKQPQSRPLSDWKELIDNGNPRPPINLARFNLTQVARTEVIHPGRFRARSFMVVSEAASPFMVSEAATSIHVHSWCSEAASPFLVVSEAASPFMVVSEAASPSITVFEAASPSMTVFEAARMASLELFELKYVTDEPHRSQPTMSSASPIPPTILDSDPRQQQQQHSSKIFGCCGPKIFDLRFSARTVAGFETNRFLPSPSTPARHRRGGISRLPIASAAGLPKINDLLRTRRHRSECDAELAFPRRLSPPSIIQTGRRCSGDSPRLSQFELPLLLAHWHLAQRRDWNSLLVSDLRDGALASQPALRQPQRHDPVYCAVLGAIIVRPDRLDRVQILPEQNVQPQDPQHLPASNALIPPQSRCTAARSCQPAALLKRRSVDSGSAAAKLWPLRQQQHPAVEGNLGLPRFSADEVQEFEAQADALRQSPIRLMLRTGRSVPRHHRPVWSLLTEGRSKGRADPIQGAGRKAASSSSISSSIGAGRRRARSQDKLDSSSQQQQQQPAATASSSSSEAGRGASLQEMCQRRRPAQQRGAGQFMRLGSQLLLAVLPAPTRAADQLLKREAPRLVLRAAGNRLLAETLGGHNDRDRGRNARRR</sequence>
<dbReference type="WBParaSite" id="snap_masked-unitig_23949-processed-gene-0.1-mRNA-1">
    <property type="protein sequence ID" value="snap_masked-unitig_23949-processed-gene-0.1-mRNA-1"/>
    <property type="gene ID" value="snap_masked-unitig_23949-processed-gene-0.1"/>
</dbReference>
<dbReference type="Gene3D" id="2.10.50.10">
    <property type="entry name" value="Tumor Necrosis Factor Receptor, subunit A, domain 2"/>
    <property type="match status" value="1"/>
</dbReference>
<evidence type="ECO:0000313" key="3">
    <source>
        <dbReference type="WBParaSite" id="snap_masked-unitig_23949-processed-gene-0.1-mRNA-1"/>
    </source>
</evidence>
<feature type="compositionally biased region" description="Low complexity" evidence="1">
    <location>
        <begin position="716"/>
        <end position="734"/>
    </location>
</feature>
<accession>A0A1I8JM87</accession>
<dbReference type="Proteomes" id="UP000095280">
    <property type="component" value="Unplaced"/>
</dbReference>
<keyword evidence="2" id="KW-1185">Reference proteome</keyword>
<protein>
    <submittedName>
        <fullName evidence="3">Uncharacterized protein</fullName>
    </submittedName>
</protein>